<dbReference type="EMBL" id="JBHTHZ010000014">
    <property type="protein sequence ID" value="MFD0795495.1"/>
    <property type="molecule type" value="Genomic_DNA"/>
</dbReference>
<accession>A0ABW3AX97</accession>
<name>A0ABW3AX97_9SPHI</name>
<sequence length="69" mass="8140">MEKVFLCKWGSWDEYALNSYDPDKTQEVGIDFFSQDNGYEEEDLDAVHNLKVGEIYNEVYGNHTIERLM</sequence>
<dbReference type="Proteomes" id="UP001597010">
    <property type="component" value="Unassembled WGS sequence"/>
</dbReference>
<gene>
    <name evidence="1" type="ORF">ACFQZX_17870</name>
</gene>
<dbReference type="RefSeq" id="WP_377117949.1">
    <property type="nucleotide sequence ID" value="NZ_JBHTHZ010000014.1"/>
</dbReference>
<proteinExistence type="predicted"/>
<reference evidence="2" key="1">
    <citation type="journal article" date="2019" name="Int. J. Syst. Evol. Microbiol.">
        <title>The Global Catalogue of Microorganisms (GCM) 10K type strain sequencing project: providing services to taxonomists for standard genome sequencing and annotation.</title>
        <authorList>
            <consortium name="The Broad Institute Genomics Platform"/>
            <consortium name="The Broad Institute Genome Sequencing Center for Infectious Disease"/>
            <person name="Wu L."/>
            <person name="Ma J."/>
        </authorList>
    </citation>
    <scope>NUCLEOTIDE SEQUENCE [LARGE SCALE GENOMIC DNA]</scope>
    <source>
        <strain evidence="2">CCUG 61484</strain>
    </source>
</reference>
<protein>
    <submittedName>
        <fullName evidence="1">Uncharacterized protein</fullName>
    </submittedName>
</protein>
<evidence type="ECO:0000313" key="2">
    <source>
        <dbReference type="Proteomes" id="UP001597010"/>
    </source>
</evidence>
<evidence type="ECO:0000313" key="1">
    <source>
        <dbReference type="EMBL" id="MFD0795495.1"/>
    </source>
</evidence>
<comment type="caution">
    <text evidence="1">The sequence shown here is derived from an EMBL/GenBank/DDBJ whole genome shotgun (WGS) entry which is preliminary data.</text>
</comment>
<organism evidence="1 2">
    <name type="scientific">Mucilaginibacter litoreus</name>
    <dbReference type="NCBI Taxonomy" id="1048221"/>
    <lineage>
        <taxon>Bacteria</taxon>
        <taxon>Pseudomonadati</taxon>
        <taxon>Bacteroidota</taxon>
        <taxon>Sphingobacteriia</taxon>
        <taxon>Sphingobacteriales</taxon>
        <taxon>Sphingobacteriaceae</taxon>
        <taxon>Mucilaginibacter</taxon>
    </lineage>
</organism>
<keyword evidence="2" id="KW-1185">Reference proteome</keyword>